<protein>
    <recommendedName>
        <fullName evidence="3">N-acetyltransferase domain-containing protein</fullName>
    </recommendedName>
</protein>
<keyword evidence="2" id="KW-1185">Reference proteome</keyword>
<dbReference type="PANTHER" id="PTHR41368:SF1">
    <property type="entry name" value="PROTEIN YGHO"/>
    <property type="match status" value="1"/>
</dbReference>
<accession>A0A2T0WP97</accession>
<evidence type="ECO:0000313" key="1">
    <source>
        <dbReference type="EMBL" id="RCW23876.1"/>
    </source>
</evidence>
<dbReference type="RefSeq" id="WP_106154812.1">
    <property type="nucleotide sequence ID" value="NZ_PVTS01000032.1"/>
</dbReference>
<gene>
    <name evidence="1" type="ORF">DFO77_1477</name>
</gene>
<dbReference type="InterPro" id="IPR016181">
    <property type="entry name" value="Acyl_CoA_acyltransferase"/>
</dbReference>
<evidence type="ECO:0008006" key="3">
    <source>
        <dbReference type="Google" id="ProtNLM"/>
    </source>
</evidence>
<dbReference type="AlphaFoldDB" id="A0A2T0WP97"/>
<name>A0A2T0WP97_9BACT</name>
<dbReference type="EMBL" id="QPIZ01000047">
    <property type="protein sequence ID" value="RCW23876.1"/>
    <property type="molecule type" value="Genomic_DNA"/>
</dbReference>
<evidence type="ECO:0000313" key="2">
    <source>
        <dbReference type="Proteomes" id="UP000252733"/>
    </source>
</evidence>
<sequence>MGLIIKAISTKKELKEFIRFPDKLYAGNKLYVPAIHSNELFTLSFDKNPAFEFCRAKYWLAYNNGEIVGRIAGIINDRYNENHNIKFARFGWLDFVNDKKVLTLLLEEVSKWAISQNMEYLHGPLGFSSFDASGILIEGFDEMPTSFAHYNFPYYSKLIEELGYKKDVDWVEYYVKVPRYVPEKFKISTELIKKRYKLHSALLKNKKDILKYADDIFKLINEEYKDLYAFSQLSKKQIMALKKQFALFLRPEYISIVLNSTNEVVAFGITMPSLAKAQQKAKGKLFPFGFIHIMNALKKNNTVEALLIAVKMDYQNKGVNGIIFTDIMSAYIKNGITNFEATRELENNIKINNLWKKFEYRLHKQTRCYIKQL</sequence>
<dbReference type="Proteomes" id="UP000252733">
    <property type="component" value="Unassembled WGS sequence"/>
</dbReference>
<organism evidence="1 2">
    <name type="scientific">Marinilabilia salmonicolor</name>
    <dbReference type="NCBI Taxonomy" id="989"/>
    <lineage>
        <taxon>Bacteria</taxon>
        <taxon>Pseudomonadati</taxon>
        <taxon>Bacteroidota</taxon>
        <taxon>Bacteroidia</taxon>
        <taxon>Marinilabiliales</taxon>
        <taxon>Marinilabiliaceae</taxon>
        <taxon>Marinilabilia</taxon>
    </lineage>
</organism>
<dbReference type="SUPFAM" id="SSF55729">
    <property type="entry name" value="Acyl-CoA N-acyltransferases (Nat)"/>
    <property type="match status" value="1"/>
</dbReference>
<reference evidence="1 2" key="1">
    <citation type="submission" date="2018-07" db="EMBL/GenBank/DDBJ databases">
        <title>Freshwater and sediment microbial communities from various areas in North America, analyzing microbe dynamics in response to fracking.</title>
        <authorList>
            <person name="Lamendella R."/>
        </authorList>
    </citation>
    <scope>NUCLEOTIDE SEQUENCE [LARGE SCALE GENOMIC DNA]</scope>
    <source>
        <strain evidence="1 2">160A</strain>
    </source>
</reference>
<dbReference type="OrthoDB" id="9806005at2"/>
<proteinExistence type="predicted"/>
<comment type="caution">
    <text evidence="1">The sequence shown here is derived from an EMBL/GenBank/DDBJ whole genome shotgun (WGS) entry which is preliminary data.</text>
</comment>
<dbReference type="PANTHER" id="PTHR41368">
    <property type="entry name" value="PROTEIN YGHO"/>
    <property type="match status" value="1"/>
</dbReference>
<dbReference type="InterPro" id="IPR039968">
    <property type="entry name" value="BcerS-like"/>
</dbReference>